<dbReference type="PANTHER" id="PTHR31013">
    <property type="entry name" value="THAUMATIN FAMILY PROTEIN-RELATED"/>
    <property type="match status" value="1"/>
</dbReference>
<keyword evidence="3" id="KW-1185">Reference proteome</keyword>
<dbReference type="PROSITE" id="PS51367">
    <property type="entry name" value="THAUMATIN_2"/>
    <property type="match status" value="1"/>
</dbReference>
<dbReference type="Pfam" id="PF00314">
    <property type="entry name" value="Thaumatin"/>
    <property type="match status" value="2"/>
</dbReference>
<evidence type="ECO:0000313" key="3">
    <source>
        <dbReference type="Proteomes" id="UP000044071"/>
    </source>
</evidence>
<evidence type="ECO:0000313" key="2">
    <source>
        <dbReference type="EMBL" id="CDZ77166.1"/>
    </source>
</evidence>
<evidence type="ECO:0000256" key="1">
    <source>
        <dbReference type="SAM" id="SignalP"/>
    </source>
</evidence>
<dbReference type="InterPro" id="IPR001938">
    <property type="entry name" value="Thaumatin"/>
</dbReference>
<dbReference type="Proteomes" id="UP000044071">
    <property type="component" value="Unassembled WGS sequence"/>
</dbReference>
<sequence>MKIKIKTCLMMYGVLAPLFSYAAFDPVSWQLTPATNPVTIQAGQHAPAVYTLTSNLPFPVVIYTMIQSSGSPLSYNDQCNLRTLTRGTSCNIHLSFDPTTAVVSTFQLVYQYNRNVIFVPALTAIASPLTYLLSGKITGLPLSINYPGAAVPFTVTYTNNGTTGLTNCFLGDAAGNNQLILEPNSVGQGEMQVLSSNCGTVNSPIALAPQSSASNSCVVNAQFKPTRVGAVTIGSLLTCHETSANPTFDSTVAGSTASLVGNFSEPNPFPSTFFTNQAPFVAVQFSNTGSVPLTNCIAGTAGGLNELTISPQSAATVTTNQPTVGTCGIPGSPVTLNPDAPPCVVYGQLTNLQSTSSATLAAQVTCDQATASTQKTFAIQAQSGGCTSASVVATLPLPTSTYLYADNMVTFQVTNTCATDAINLGTVGITATTGNATVTGTPAQPPATYDKCSNTSLAAGQSCTITASIIPSPPINPSGLTVTASVPTGGVAPATGSTTATTVQSNNQPSHHVVFVNQCPFDVWYGIANGGNNNCPGQNCQTIDPNLLTFPAGAPASAYHLSAQTAGVAPSTIDLSLSSYQNGSFWPRTGCTMQNGQFNCATGTCQTKPGSATCLSPLDGGTGPVQPQSPFTKFEATMLSTPGADGVYDVSVINGMTVPVEVKAFGPTTGNTAGTVYNCSAAGALLQPASNNALGNCSWNFNPEATMPISSINSDFYWVTPGADNACADGVNCGMSYNSYPQSNGNSPGPVNRRQGGFLGFNPLVNDAAYIANAQWGSRNLFALYGMGKEIAGQSSSSNYGTTLVSGTNIVLPGNQYPAYDVLLSIPGITNNGSLNSCYQTGNTFFAHCGGCFDWNLTLPSESCGNGSPNYQPGWNLDWTTHSISATVGNYTPFQAIAWLKQACPTAYSYQFDDPSSSFQCNQDNGTPLTTSYQVTFCPGGVSGLPAGATEGRSITPS</sequence>
<dbReference type="InterPro" id="IPR037176">
    <property type="entry name" value="Osmotin/thaumatin-like_sf"/>
</dbReference>
<reference evidence="2 3" key="1">
    <citation type="submission" date="2014-06" db="EMBL/GenBank/DDBJ databases">
        <authorList>
            <person name="Urmite Genomes Urmite Genomes"/>
        </authorList>
    </citation>
    <scope>NUCLEOTIDE SEQUENCE [LARGE SCALE GENOMIC DNA]</scope>
</reference>
<dbReference type="STRING" id="1034943.BN59_01448"/>
<proteinExistence type="predicted"/>
<dbReference type="Gene3D" id="2.60.110.10">
    <property type="entry name" value="Thaumatin"/>
    <property type="match status" value="2"/>
</dbReference>
<gene>
    <name evidence="2" type="ORF">BN59_01448</name>
</gene>
<feature type="chain" id="PRO_5009744038" evidence="1">
    <location>
        <begin position="23"/>
        <end position="958"/>
    </location>
</feature>
<organism evidence="2 3">
    <name type="scientific">Legionella massiliensis</name>
    <dbReference type="NCBI Taxonomy" id="1034943"/>
    <lineage>
        <taxon>Bacteria</taxon>
        <taxon>Pseudomonadati</taxon>
        <taxon>Pseudomonadota</taxon>
        <taxon>Gammaproteobacteria</taxon>
        <taxon>Legionellales</taxon>
        <taxon>Legionellaceae</taxon>
        <taxon>Legionella</taxon>
    </lineage>
</organism>
<keyword evidence="1" id="KW-0732">Signal</keyword>
<name>A0A078KVZ2_9GAMM</name>
<dbReference type="OrthoDB" id="7061668at2"/>
<dbReference type="SUPFAM" id="SSF49870">
    <property type="entry name" value="Osmotin, thaumatin-like protein"/>
    <property type="match status" value="1"/>
</dbReference>
<protein>
    <submittedName>
        <fullName evidence="2">Thaumatin family protein</fullName>
    </submittedName>
</protein>
<dbReference type="RefSeq" id="WP_043873556.1">
    <property type="nucleotide sequence ID" value="NZ_CCVW01000001.1"/>
</dbReference>
<dbReference type="PANTHER" id="PTHR31013:SF2">
    <property type="entry name" value="THAUMATIN-LIKE PROTEIN"/>
    <property type="match status" value="1"/>
</dbReference>
<dbReference type="AlphaFoldDB" id="A0A078KVZ2"/>
<accession>A0A078KVZ2</accession>
<feature type="signal peptide" evidence="1">
    <location>
        <begin position="1"/>
        <end position="22"/>
    </location>
</feature>
<dbReference type="eggNOG" id="ENOG503366T">
    <property type="taxonomic scope" value="Bacteria"/>
</dbReference>
<dbReference type="EMBL" id="CCSB01000001">
    <property type="protein sequence ID" value="CDZ77166.1"/>
    <property type="molecule type" value="Genomic_DNA"/>
</dbReference>